<dbReference type="GO" id="GO:0009086">
    <property type="term" value="P:methionine biosynthetic process"/>
    <property type="evidence" value="ECO:0007669"/>
    <property type="project" value="UniProtKB-KW"/>
</dbReference>
<dbReference type="InterPro" id="IPR003043">
    <property type="entry name" value="Uropor_MeTrfase_CS"/>
</dbReference>
<keyword evidence="16" id="KW-1185">Reference proteome</keyword>
<evidence type="ECO:0000313" key="16">
    <source>
        <dbReference type="Proteomes" id="UP000478008"/>
    </source>
</evidence>
<dbReference type="GO" id="GO:0004851">
    <property type="term" value="F:uroporphyrin-III C-methyltransferase activity"/>
    <property type="evidence" value="ECO:0007669"/>
    <property type="project" value="UniProtKB-EC"/>
</dbReference>
<feature type="domain" description="Siroheme synthase central" evidence="14">
    <location>
        <begin position="156"/>
        <end position="180"/>
    </location>
</feature>
<reference evidence="15 16" key="1">
    <citation type="submission" date="2019-07" db="EMBL/GenBank/DDBJ databases">
        <authorList>
            <person name="Friedrich A."/>
            <person name="Schacherer J."/>
        </authorList>
    </citation>
    <scope>NUCLEOTIDE SEQUENCE [LARGE SCALE GENOMIC DNA]</scope>
</reference>
<evidence type="ECO:0000256" key="7">
    <source>
        <dbReference type="ARBA" id="ARBA00023027"/>
    </source>
</evidence>
<evidence type="ECO:0000256" key="11">
    <source>
        <dbReference type="ARBA" id="ARBA00055636"/>
    </source>
</evidence>
<dbReference type="SUPFAM" id="SSF75615">
    <property type="entry name" value="Siroheme synthase middle domains-like"/>
    <property type="match status" value="1"/>
</dbReference>
<dbReference type="GO" id="GO:0016491">
    <property type="term" value="F:oxidoreductase activity"/>
    <property type="evidence" value="ECO:0007669"/>
    <property type="project" value="UniProtKB-KW"/>
</dbReference>
<dbReference type="AlphaFoldDB" id="A0A7D9CUK6"/>
<keyword evidence="3" id="KW-0028">Amino-acid biosynthesis</keyword>
<evidence type="ECO:0000256" key="12">
    <source>
        <dbReference type="RuleBase" id="RU003960"/>
    </source>
</evidence>
<dbReference type="NCBIfam" id="TIGR01469">
    <property type="entry name" value="cobA_cysG_Cterm"/>
    <property type="match status" value="1"/>
</dbReference>
<evidence type="ECO:0000256" key="6">
    <source>
        <dbReference type="ARBA" id="ARBA00023002"/>
    </source>
</evidence>
<dbReference type="PROSITE" id="PS00839">
    <property type="entry name" value="SUMT_1"/>
    <property type="match status" value="1"/>
</dbReference>
<keyword evidence="9" id="KW-0627">Porphyrin biosynthesis</keyword>
<dbReference type="Gene3D" id="3.40.50.720">
    <property type="entry name" value="NAD(P)-binding Rossmann-like Domain"/>
    <property type="match status" value="1"/>
</dbReference>
<accession>A0A7D9CUK6</accession>
<keyword evidence="2 12" id="KW-0489">Methyltransferase</keyword>
<keyword evidence="7" id="KW-0520">NAD</keyword>
<protein>
    <submittedName>
        <fullName evidence="15">DEBR0S1_00782g1_1</fullName>
    </submittedName>
</protein>
<name>A0A7D9CUK6_DEKBR</name>
<dbReference type="GO" id="GO:0019354">
    <property type="term" value="P:siroheme biosynthetic process"/>
    <property type="evidence" value="ECO:0007669"/>
    <property type="project" value="InterPro"/>
</dbReference>
<dbReference type="NCBIfam" id="NF004790">
    <property type="entry name" value="PRK06136.1"/>
    <property type="match status" value="1"/>
</dbReference>
<dbReference type="Pfam" id="PF00590">
    <property type="entry name" value="TP_methylase"/>
    <property type="match status" value="1"/>
</dbReference>
<comment type="function">
    <text evidence="11">Siroheme synthase involved in methionine biosynthesis.</text>
</comment>
<evidence type="ECO:0000256" key="9">
    <source>
        <dbReference type="ARBA" id="ARBA00023244"/>
    </source>
</evidence>
<keyword evidence="6" id="KW-0560">Oxidoreductase</keyword>
<evidence type="ECO:0000256" key="5">
    <source>
        <dbReference type="ARBA" id="ARBA00022691"/>
    </source>
</evidence>
<evidence type="ECO:0000259" key="13">
    <source>
        <dbReference type="Pfam" id="PF00590"/>
    </source>
</evidence>
<dbReference type="PANTHER" id="PTHR45790:SF6">
    <property type="entry name" value="UROPORPHYRINOGEN-III C-METHYLTRANSFERASE"/>
    <property type="match status" value="1"/>
</dbReference>
<comment type="similarity">
    <text evidence="1 12">Belongs to the precorrin methyltransferase family.</text>
</comment>
<proteinExistence type="inferred from homology"/>
<dbReference type="CDD" id="cd11642">
    <property type="entry name" value="SUMT"/>
    <property type="match status" value="1"/>
</dbReference>
<dbReference type="InterPro" id="IPR035996">
    <property type="entry name" value="4pyrrol_Methylase_sf"/>
</dbReference>
<evidence type="ECO:0000256" key="4">
    <source>
        <dbReference type="ARBA" id="ARBA00022679"/>
    </source>
</evidence>
<dbReference type="Proteomes" id="UP000478008">
    <property type="component" value="Unassembled WGS sequence"/>
</dbReference>
<evidence type="ECO:0000256" key="10">
    <source>
        <dbReference type="ARBA" id="ARBA00052360"/>
    </source>
</evidence>
<dbReference type="InterPro" id="IPR014777">
    <property type="entry name" value="4pyrrole_Mease_sub1"/>
</dbReference>
<evidence type="ECO:0000256" key="2">
    <source>
        <dbReference type="ARBA" id="ARBA00022603"/>
    </source>
</evidence>
<keyword evidence="4 12" id="KW-0808">Transferase</keyword>
<evidence type="ECO:0000259" key="14">
    <source>
        <dbReference type="Pfam" id="PF14824"/>
    </source>
</evidence>
<dbReference type="GO" id="GO:0000103">
    <property type="term" value="P:sulfate assimilation"/>
    <property type="evidence" value="ECO:0007669"/>
    <property type="project" value="InterPro"/>
</dbReference>
<evidence type="ECO:0000256" key="1">
    <source>
        <dbReference type="ARBA" id="ARBA00005879"/>
    </source>
</evidence>
<dbReference type="InterPro" id="IPR028281">
    <property type="entry name" value="Sirohaem_synthase_central"/>
</dbReference>
<evidence type="ECO:0000256" key="3">
    <source>
        <dbReference type="ARBA" id="ARBA00022605"/>
    </source>
</evidence>
<organism evidence="15 16">
    <name type="scientific">Dekkera bruxellensis</name>
    <name type="common">Brettanomyces custersii</name>
    <dbReference type="NCBI Taxonomy" id="5007"/>
    <lineage>
        <taxon>Eukaryota</taxon>
        <taxon>Fungi</taxon>
        <taxon>Dikarya</taxon>
        <taxon>Ascomycota</taxon>
        <taxon>Saccharomycotina</taxon>
        <taxon>Pichiomycetes</taxon>
        <taxon>Pichiales</taxon>
        <taxon>Pichiaceae</taxon>
        <taxon>Brettanomyces</taxon>
    </lineage>
</organism>
<dbReference type="Gene3D" id="3.30.950.10">
    <property type="entry name" value="Methyltransferase, Cobalt-precorrin-4 Transmethylase, Domain 2"/>
    <property type="match status" value="1"/>
</dbReference>
<keyword evidence="5" id="KW-0949">S-adenosyl-L-methionine</keyword>
<evidence type="ECO:0000313" key="15">
    <source>
        <dbReference type="EMBL" id="VUG15817.1"/>
    </source>
</evidence>
<comment type="catalytic activity">
    <reaction evidence="10">
        <text>uroporphyrinogen III + 2 S-adenosyl-L-methionine = precorrin-2 + 2 S-adenosyl-L-homocysteine + H(+)</text>
        <dbReference type="Rhea" id="RHEA:32459"/>
        <dbReference type="ChEBI" id="CHEBI:15378"/>
        <dbReference type="ChEBI" id="CHEBI:57308"/>
        <dbReference type="ChEBI" id="CHEBI:57856"/>
        <dbReference type="ChEBI" id="CHEBI:58827"/>
        <dbReference type="ChEBI" id="CHEBI:59789"/>
        <dbReference type="EC" id="2.1.1.107"/>
    </reaction>
</comment>
<dbReference type="FunFam" id="3.30.950.10:FF:000005">
    <property type="entry name" value="Uroporphyrin-III c-methyltransferase, putative"/>
    <property type="match status" value="1"/>
</dbReference>
<feature type="domain" description="Tetrapyrrole methylase" evidence="13">
    <location>
        <begin position="289"/>
        <end position="498"/>
    </location>
</feature>
<dbReference type="InterPro" id="IPR000878">
    <property type="entry name" value="4pyrrol_Mease"/>
</dbReference>
<evidence type="ECO:0000256" key="8">
    <source>
        <dbReference type="ARBA" id="ARBA00023167"/>
    </source>
</evidence>
<gene>
    <name evidence="15" type="primary">MET1</name>
    <name evidence="15" type="ORF">DEBR0S1_00782G</name>
</gene>
<dbReference type="Gene3D" id="3.40.1010.10">
    <property type="entry name" value="Cobalt-precorrin-4 Transmethylase, Domain 1"/>
    <property type="match status" value="1"/>
</dbReference>
<keyword evidence="8" id="KW-0486">Methionine biosynthesis</keyword>
<dbReference type="PIRSF" id="PIRSF036555">
    <property type="entry name" value="SUMT_yeast"/>
    <property type="match status" value="1"/>
</dbReference>
<dbReference type="SUPFAM" id="SSF53790">
    <property type="entry name" value="Tetrapyrrole methylase"/>
    <property type="match status" value="1"/>
</dbReference>
<dbReference type="Pfam" id="PF14824">
    <property type="entry name" value="Sirohm_synth_M"/>
    <property type="match status" value="1"/>
</dbReference>
<dbReference type="PROSITE" id="PS00840">
    <property type="entry name" value="SUMT_2"/>
    <property type="match status" value="1"/>
</dbReference>
<dbReference type="PANTHER" id="PTHR45790">
    <property type="entry name" value="SIROHEME SYNTHASE-RELATED"/>
    <property type="match status" value="1"/>
</dbReference>
<dbReference type="InterPro" id="IPR014776">
    <property type="entry name" value="4pyrrole_Mease_sub2"/>
</dbReference>
<dbReference type="GO" id="GO:0032259">
    <property type="term" value="P:methylation"/>
    <property type="evidence" value="ECO:0007669"/>
    <property type="project" value="UniProtKB-KW"/>
</dbReference>
<dbReference type="InterPro" id="IPR006366">
    <property type="entry name" value="CobA/CysG_C"/>
</dbReference>
<dbReference type="InterPro" id="IPR012066">
    <property type="entry name" value="Met1_fungi"/>
</dbReference>
<dbReference type="FunFam" id="3.40.1010.10:FF:000006">
    <property type="entry name" value="Siroheme synthase, putative"/>
    <property type="match status" value="1"/>
</dbReference>
<dbReference type="InterPro" id="IPR050161">
    <property type="entry name" value="Siro_Cobalamin_biosynth"/>
</dbReference>
<dbReference type="EMBL" id="CABFWN010000001">
    <property type="protein sequence ID" value="VUG15817.1"/>
    <property type="molecule type" value="Genomic_DNA"/>
</dbReference>
<sequence length="561" mass="62028">MVSSLLISSKCAGEHHLLFTNADIPTKALLSRINVIISTGAKAIVLSENLTLDSFAETVLFKDHEDEDGFYGRRVEIITKSFELDDLERFGRSQVDGIVDRVFVDITVNSNGDNWAICDALEQSIYSRCCRLRIPINVCNNLKRSTFSLLSTYTKGNLQIGVTTNHQGCKLANRIRREVVKELPQNIDEIVQHVGDLRRALVESDREHQRQLIRAMQRNNAHRRYVNGANAKHHIKPNSRSAWLSQIIDYFPLSKLGAISMEDLSNEYLESISKSEGAVIKPTSNRGEISLVGAGPGSLSMLTLGALNCIYNADIVLSDKLVPQEIIDCIPKTTKLFIARKFPGNACNAQQELHRLALESLKAGKKVVRLKQGDPYIFGRGGEEYEFFVANGFRPVVVPGLSSALVAPAVAQIPTTQRDVSDQVLICTGTAKNGKIPENMPSFDKKRTVVFLMAVKKVTSLVPALLSECSWPSDLPVAIIERASCPDQRVIRTHLSDLPEVVQSIDNRPPGLIVAGYSCDFLAKHLGPNEKYRIEEGYKPFPDSEGASTASIQKILATFKC</sequence>